<dbReference type="EMBL" id="JABSTQ010010951">
    <property type="protein sequence ID" value="KAG0416452.1"/>
    <property type="molecule type" value="Genomic_DNA"/>
</dbReference>
<keyword evidence="2" id="KW-1185">Reference proteome</keyword>
<reference evidence="1 2" key="1">
    <citation type="journal article" date="2020" name="Cell">
        <title>Large-Scale Comparative Analyses of Tick Genomes Elucidate Their Genetic Diversity and Vector Capacities.</title>
        <authorList>
            <consortium name="Tick Genome and Microbiome Consortium (TIGMIC)"/>
            <person name="Jia N."/>
            <person name="Wang J."/>
            <person name="Shi W."/>
            <person name="Du L."/>
            <person name="Sun Y."/>
            <person name="Zhan W."/>
            <person name="Jiang J.F."/>
            <person name="Wang Q."/>
            <person name="Zhang B."/>
            <person name="Ji P."/>
            <person name="Bell-Sakyi L."/>
            <person name="Cui X.M."/>
            <person name="Yuan T.T."/>
            <person name="Jiang B.G."/>
            <person name="Yang W.F."/>
            <person name="Lam T.T."/>
            <person name="Chang Q.C."/>
            <person name="Ding S.J."/>
            <person name="Wang X.J."/>
            <person name="Zhu J.G."/>
            <person name="Ruan X.D."/>
            <person name="Zhao L."/>
            <person name="Wei J.T."/>
            <person name="Ye R.Z."/>
            <person name="Que T.C."/>
            <person name="Du C.H."/>
            <person name="Zhou Y.H."/>
            <person name="Cheng J.X."/>
            <person name="Dai P.F."/>
            <person name="Guo W.B."/>
            <person name="Han X.H."/>
            <person name="Huang E.J."/>
            <person name="Li L.F."/>
            <person name="Wei W."/>
            <person name="Gao Y.C."/>
            <person name="Liu J.Z."/>
            <person name="Shao H.Z."/>
            <person name="Wang X."/>
            <person name="Wang C.C."/>
            <person name="Yang T.C."/>
            <person name="Huo Q.B."/>
            <person name="Li W."/>
            <person name="Chen H.Y."/>
            <person name="Chen S.E."/>
            <person name="Zhou L.G."/>
            <person name="Ni X.B."/>
            <person name="Tian J.H."/>
            <person name="Sheng Y."/>
            <person name="Liu T."/>
            <person name="Pan Y.S."/>
            <person name="Xia L.Y."/>
            <person name="Li J."/>
            <person name="Zhao F."/>
            <person name="Cao W.C."/>
        </authorList>
    </citation>
    <scope>NUCLEOTIDE SEQUENCE [LARGE SCALE GENOMIC DNA]</scope>
    <source>
        <strain evidence="1">Iper-2018</strain>
    </source>
</reference>
<accession>A0AC60PAF2</accession>
<organism evidence="1 2">
    <name type="scientific">Ixodes persulcatus</name>
    <name type="common">Taiga tick</name>
    <dbReference type="NCBI Taxonomy" id="34615"/>
    <lineage>
        <taxon>Eukaryota</taxon>
        <taxon>Metazoa</taxon>
        <taxon>Ecdysozoa</taxon>
        <taxon>Arthropoda</taxon>
        <taxon>Chelicerata</taxon>
        <taxon>Arachnida</taxon>
        <taxon>Acari</taxon>
        <taxon>Parasitiformes</taxon>
        <taxon>Ixodida</taxon>
        <taxon>Ixodoidea</taxon>
        <taxon>Ixodidae</taxon>
        <taxon>Ixodinae</taxon>
        <taxon>Ixodes</taxon>
    </lineage>
</organism>
<comment type="caution">
    <text evidence="1">The sequence shown here is derived from an EMBL/GenBank/DDBJ whole genome shotgun (WGS) entry which is preliminary data.</text>
</comment>
<name>A0AC60PAF2_IXOPE</name>
<gene>
    <name evidence="1" type="ORF">HPB47_006414</name>
</gene>
<protein>
    <submittedName>
        <fullName evidence="1">Uncharacterized protein</fullName>
    </submittedName>
</protein>
<evidence type="ECO:0000313" key="1">
    <source>
        <dbReference type="EMBL" id="KAG0416452.1"/>
    </source>
</evidence>
<proteinExistence type="predicted"/>
<dbReference type="Proteomes" id="UP000805193">
    <property type="component" value="Unassembled WGS sequence"/>
</dbReference>
<sequence>METAEDFEALETFLADEKNFKQMVKHLMSFDGSTLEDKAKGMMTGLFSLELAATYNYKKRSTGKLVFEGTETERAVRRAAMESFQGLASKEYTFHLGKRFRYAYARLKREEDARILKRVRASGGAGPEVVQDRT</sequence>
<evidence type="ECO:0000313" key="2">
    <source>
        <dbReference type="Proteomes" id="UP000805193"/>
    </source>
</evidence>